<comment type="caution">
    <text evidence="3">The sequence shown here is derived from an EMBL/GenBank/DDBJ whole genome shotgun (WGS) entry which is preliminary data.</text>
</comment>
<protein>
    <submittedName>
        <fullName evidence="3">Uncharacterized protein</fullName>
    </submittedName>
</protein>
<reference evidence="4" key="1">
    <citation type="journal article" date="2019" name="Int. J. Syst. Evol. Microbiol.">
        <title>The Global Catalogue of Microorganisms (GCM) 10K type strain sequencing project: providing services to taxonomists for standard genome sequencing and annotation.</title>
        <authorList>
            <consortium name="The Broad Institute Genomics Platform"/>
            <consortium name="The Broad Institute Genome Sequencing Center for Infectious Disease"/>
            <person name="Wu L."/>
            <person name="Ma J."/>
        </authorList>
    </citation>
    <scope>NUCLEOTIDE SEQUENCE [LARGE SCALE GENOMIC DNA]</scope>
    <source>
        <strain evidence="4">CCUG 59778</strain>
    </source>
</reference>
<feature type="signal peptide" evidence="2">
    <location>
        <begin position="1"/>
        <end position="25"/>
    </location>
</feature>
<keyword evidence="2" id="KW-0732">Signal</keyword>
<name>A0ABW0EJY0_9PSEU</name>
<dbReference type="EMBL" id="JBHSKF010000003">
    <property type="protein sequence ID" value="MFC5287212.1"/>
    <property type="molecule type" value="Genomic_DNA"/>
</dbReference>
<dbReference type="Proteomes" id="UP001596157">
    <property type="component" value="Unassembled WGS sequence"/>
</dbReference>
<gene>
    <name evidence="3" type="ORF">ACFPM7_09145</name>
</gene>
<feature type="transmembrane region" description="Helical" evidence="1">
    <location>
        <begin position="49"/>
        <end position="67"/>
    </location>
</feature>
<evidence type="ECO:0000313" key="4">
    <source>
        <dbReference type="Proteomes" id="UP001596157"/>
    </source>
</evidence>
<sequence>MLKKAGFVASAAIGMSLLAAPFASADTADFPDQPEFGDAVELFTDGGGALGYGAAAVVAGAYTGVALTPDLITESLSDGI</sequence>
<proteinExistence type="predicted"/>
<keyword evidence="4" id="KW-1185">Reference proteome</keyword>
<feature type="chain" id="PRO_5046202968" evidence="2">
    <location>
        <begin position="26"/>
        <end position="80"/>
    </location>
</feature>
<accession>A0ABW0EJY0</accession>
<evidence type="ECO:0000313" key="3">
    <source>
        <dbReference type="EMBL" id="MFC5287212.1"/>
    </source>
</evidence>
<keyword evidence="1" id="KW-0812">Transmembrane</keyword>
<organism evidence="3 4">
    <name type="scientific">Actinokineospora guangxiensis</name>
    <dbReference type="NCBI Taxonomy" id="1490288"/>
    <lineage>
        <taxon>Bacteria</taxon>
        <taxon>Bacillati</taxon>
        <taxon>Actinomycetota</taxon>
        <taxon>Actinomycetes</taxon>
        <taxon>Pseudonocardiales</taxon>
        <taxon>Pseudonocardiaceae</taxon>
        <taxon>Actinokineospora</taxon>
    </lineage>
</organism>
<dbReference type="RefSeq" id="WP_378245917.1">
    <property type="nucleotide sequence ID" value="NZ_JBHSKF010000003.1"/>
</dbReference>
<keyword evidence="1" id="KW-0472">Membrane</keyword>
<evidence type="ECO:0000256" key="2">
    <source>
        <dbReference type="SAM" id="SignalP"/>
    </source>
</evidence>
<keyword evidence="1" id="KW-1133">Transmembrane helix</keyword>
<evidence type="ECO:0000256" key="1">
    <source>
        <dbReference type="SAM" id="Phobius"/>
    </source>
</evidence>